<evidence type="ECO:0000256" key="9">
    <source>
        <dbReference type="SAM" id="Coils"/>
    </source>
</evidence>
<evidence type="ECO:0000256" key="3">
    <source>
        <dbReference type="ARBA" id="ARBA00019691"/>
    </source>
</evidence>
<keyword evidence="9" id="KW-0175">Coiled coil</keyword>
<dbReference type="GeneID" id="11531110"/>
<dbReference type="STRING" id="1071381.G8BSL0"/>
<reference evidence="10 11" key="1">
    <citation type="journal article" date="2011" name="Proc. Natl. Acad. Sci. U.S.A.">
        <title>Evolutionary erosion of yeast sex chromosomes by mating-type switching accidents.</title>
        <authorList>
            <person name="Gordon J.L."/>
            <person name="Armisen D."/>
            <person name="Proux-Wera E."/>
            <person name="Oheigeartaigh S.S."/>
            <person name="Byrne K.P."/>
            <person name="Wolfe K.H."/>
        </authorList>
    </citation>
    <scope>NUCLEOTIDE SEQUENCE [LARGE SCALE GENOMIC DNA]</scope>
    <source>
        <strain evidence="11">ATCC 24235 / CBS 4417 / NBRC 1672 / NRRL Y-8282 / UCD 70-5</strain>
    </source>
</reference>
<dbReference type="PANTHER" id="PTHR13381">
    <property type="entry name" value="RNA POLYMERASE II HOLOENZYME COMPONENT SRB7"/>
    <property type="match status" value="1"/>
</dbReference>
<comment type="subunit">
    <text evidence="8">Component of the Mediator complex.</text>
</comment>
<evidence type="ECO:0000256" key="5">
    <source>
        <dbReference type="ARBA" id="ARBA00023159"/>
    </source>
</evidence>
<dbReference type="GO" id="GO:0051123">
    <property type="term" value="P:RNA polymerase II preinitiation complex assembly"/>
    <property type="evidence" value="ECO:0007669"/>
    <property type="project" value="EnsemblFungi"/>
</dbReference>
<dbReference type="EMBL" id="HE612859">
    <property type="protein sequence ID" value="CCE62831.1"/>
    <property type="molecule type" value="Genomic_DNA"/>
</dbReference>
<keyword evidence="7 8" id="KW-0539">Nucleus</keyword>
<evidence type="ECO:0000313" key="10">
    <source>
        <dbReference type="EMBL" id="CCE62831.1"/>
    </source>
</evidence>
<dbReference type="GO" id="GO:0003713">
    <property type="term" value="F:transcription coactivator activity"/>
    <property type="evidence" value="ECO:0007669"/>
    <property type="project" value="EnsemblFungi"/>
</dbReference>
<comment type="subcellular location">
    <subcellularLocation>
        <location evidence="1 8">Nucleus</location>
    </subcellularLocation>
</comment>
<keyword evidence="4 8" id="KW-0805">Transcription regulation</keyword>
<dbReference type="InterPro" id="IPR037212">
    <property type="entry name" value="Med7/Med21-like"/>
</dbReference>
<gene>
    <name evidence="10" type="primary">TPHA0D01920</name>
    <name evidence="10" type="ordered locus">TPHA_0D01920</name>
</gene>
<evidence type="ECO:0000256" key="7">
    <source>
        <dbReference type="ARBA" id="ARBA00023242"/>
    </source>
</evidence>
<dbReference type="GO" id="GO:0032968">
    <property type="term" value="P:positive regulation of transcription elongation by RNA polymerase II"/>
    <property type="evidence" value="ECO:0007669"/>
    <property type="project" value="EnsemblFungi"/>
</dbReference>
<accession>G8BSL0</accession>
<feature type="coiled-coil region" evidence="9">
    <location>
        <begin position="87"/>
        <end position="122"/>
    </location>
</feature>
<dbReference type="GO" id="GO:0003714">
    <property type="term" value="F:transcription corepressor activity"/>
    <property type="evidence" value="ECO:0007669"/>
    <property type="project" value="EnsemblFungi"/>
</dbReference>
<dbReference type="OrthoDB" id="526653at2759"/>
<keyword evidence="11" id="KW-1185">Reference proteome</keyword>
<evidence type="ECO:0000256" key="4">
    <source>
        <dbReference type="ARBA" id="ARBA00023015"/>
    </source>
</evidence>
<dbReference type="GO" id="GO:0070847">
    <property type="term" value="C:core mediator complex"/>
    <property type="evidence" value="ECO:0007669"/>
    <property type="project" value="EnsemblFungi"/>
</dbReference>
<evidence type="ECO:0000256" key="6">
    <source>
        <dbReference type="ARBA" id="ARBA00023163"/>
    </source>
</evidence>
<evidence type="ECO:0000256" key="8">
    <source>
        <dbReference type="RuleBase" id="RU366036"/>
    </source>
</evidence>
<comment type="function">
    <text evidence="8">Component of the Mediator complex, a coactivator involved in the regulated transcription of nearly all RNA polymerase II-dependent genes. Mediator functions as a bridge to convey information from gene-specific regulatory proteins to the basal RNA polymerase II transcription machinery. Mediator is recruited to promoters by direct interactions with regulatory proteins and serves as a scaffold for the assembly of a functional preinitiation complex with RNA polymerase II and the general transcription factors.</text>
</comment>
<proteinExistence type="inferred from homology"/>
<dbReference type="SUPFAM" id="SSF140718">
    <property type="entry name" value="Mediator hinge subcomplex-like"/>
    <property type="match status" value="1"/>
</dbReference>
<dbReference type="Proteomes" id="UP000005666">
    <property type="component" value="Chromosome 4"/>
</dbReference>
<dbReference type="OMA" id="LTTYHDH"/>
<organism evidence="10 11">
    <name type="scientific">Tetrapisispora phaffii (strain ATCC 24235 / CBS 4417 / NBRC 1672 / NRRL Y-8282 / UCD 70-5)</name>
    <name type="common">Yeast</name>
    <name type="synonym">Fabospora phaffii</name>
    <dbReference type="NCBI Taxonomy" id="1071381"/>
    <lineage>
        <taxon>Eukaryota</taxon>
        <taxon>Fungi</taxon>
        <taxon>Dikarya</taxon>
        <taxon>Ascomycota</taxon>
        <taxon>Saccharomycotina</taxon>
        <taxon>Saccharomycetes</taxon>
        <taxon>Saccharomycetales</taxon>
        <taxon>Saccharomycetaceae</taxon>
        <taxon>Tetrapisispora</taxon>
    </lineage>
</organism>
<dbReference type="GO" id="GO:0016592">
    <property type="term" value="C:mediator complex"/>
    <property type="evidence" value="ECO:0007669"/>
    <property type="project" value="UniProtKB-UniRule"/>
</dbReference>
<dbReference type="AlphaFoldDB" id="G8BSL0"/>
<keyword evidence="6 8" id="KW-0804">Transcription</keyword>
<evidence type="ECO:0000313" key="11">
    <source>
        <dbReference type="Proteomes" id="UP000005666"/>
    </source>
</evidence>
<dbReference type="HOGENOM" id="CLU_094271_1_1_1"/>
<sequence length="156" mass="17729">MTDRLTQLQICLDQMMEQFCATLNYIDKKHDFETIGEFEHKMTDKHATVASAEEFSNTIDELSTDIILKTRQISKLIDSLPGVDVSEDEQLRKIDILQKQLLKEEDEKVEAVKEKEKLLSNLNEVTSLFVAGISKAGTTVDSKDDPLHNDKDTSQI</sequence>
<keyword evidence="5 8" id="KW-0010">Activator</keyword>
<dbReference type="GO" id="GO:0061629">
    <property type="term" value="F:RNA polymerase II-specific DNA-binding transcription factor binding"/>
    <property type="evidence" value="ECO:0007669"/>
    <property type="project" value="EnsemblFungi"/>
</dbReference>
<dbReference type="InterPro" id="IPR021384">
    <property type="entry name" value="Mediator_Med21"/>
</dbReference>
<dbReference type="Gene3D" id="6.10.280.10">
    <property type="entry name" value="Mediator complex, subunit Med21"/>
    <property type="match status" value="1"/>
</dbReference>
<dbReference type="GO" id="GO:0000122">
    <property type="term" value="P:negative regulation of transcription by RNA polymerase II"/>
    <property type="evidence" value="ECO:0007669"/>
    <property type="project" value="EnsemblFungi"/>
</dbReference>
<comment type="similarity">
    <text evidence="2 8">Belongs to the Mediator complex subunit 21 family.</text>
</comment>
<dbReference type="Pfam" id="PF11221">
    <property type="entry name" value="Med21"/>
    <property type="match status" value="1"/>
</dbReference>
<evidence type="ECO:0000256" key="1">
    <source>
        <dbReference type="ARBA" id="ARBA00004123"/>
    </source>
</evidence>
<dbReference type="GO" id="GO:0060261">
    <property type="term" value="P:positive regulation of transcription initiation by RNA polymerase II"/>
    <property type="evidence" value="ECO:0007669"/>
    <property type="project" value="EnsemblFungi"/>
</dbReference>
<dbReference type="KEGG" id="tpf:TPHA_0D01920"/>
<protein>
    <recommendedName>
        <fullName evidence="3 8">Mediator of RNA polymerase II transcription subunit 21</fullName>
    </recommendedName>
</protein>
<dbReference type="eggNOG" id="KOG1510">
    <property type="taxonomic scope" value="Eukaryota"/>
</dbReference>
<dbReference type="PANTHER" id="PTHR13381:SF0">
    <property type="entry name" value="MEDIATOR OF RNA POLYMERASE II TRANSCRIPTION SUBUNIT 21"/>
    <property type="match status" value="1"/>
</dbReference>
<evidence type="ECO:0000256" key="2">
    <source>
        <dbReference type="ARBA" id="ARBA00005770"/>
    </source>
</evidence>
<dbReference type="RefSeq" id="XP_003685265.1">
    <property type="nucleotide sequence ID" value="XM_003685217.1"/>
</dbReference>
<name>G8BSL0_TETPH</name>